<dbReference type="EC" id="2.7.13.3" evidence="3"/>
<gene>
    <name evidence="12" type="ORF">H0E87_024644</name>
</gene>
<feature type="compositionally biased region" description="Low complexity" evidence="8">
    <location>
        <begin position="784"/>
        <end position="793"/>
    </location>
</feature>
<dbReference type="GO" id="GO:0005789">
    <property type="term" value="C:endoplasmic reticulum membrane"/>
    <property type="evidence" value="ECO:0007669"/>
    <property type="project" value="UniProtKB-SubCell"/>
</dbReference>
<dbReference type="PANTHER" id="PTHR43719">
    <property type="entry name" value="TWO-COMPONENT HISTIDINE KINASE"/>
    <property type="match status" value="1"/>
</dbReference>
<proteinExistence type="predicted"/>
<keyword evidence="9" id="KW-0472">Membrane</keyword>
<dbReference type="SUPFAM" id="SSF52172">
    <property type="entry name" value="CheY-like"/>
    <property type="match status" value="1"/>
</dbReference>
<dbReference type="CDD" id="cd00082">
    <property type="entry name" value="HisKA"/>
    <property type="match status" value="1"/>
</dbReference>
<keyword evidence="13" id="KW-1185">Reference proteome</keyword>
<feature type="modified residue" description="4-aspartylphosphate" evidence="7">
    <location>
        <position position="1090"/>
    </location>
</feature>
<dbReference type="PROSITE" id="PS50109">
    <property type="entry name" value="HIS_KIN"/>
    <property type="match status" value="1"/>
</dbReference>
<dbReference type="Gene3D" id="3.30.565.10">
    <property type="entry name" value="Histidine kinase-like ATPase, C-terminal domain"/>
    <property type="match status" value="1"/>
</dbReference>
<dbReference type="Pfam" id="PF02518">
    <property type="entry name" value="HATPase_c"/>
    <property type="match status" value="1"/>
</dbReference>
<feature type="transmembrane region" description="Helical" evidence="9">
    <location>
        <begin position="62"/>
        <end position="84"/>
    </location>
</feature>
<dbReference type="InterPro" id="IPR050956">
    <property type="entry name" value="2C_system_His_kinase"/>
</dbReference>
<feature type="transmembrane region" description="Helical" evidence="9">
    <location>
        <begin position="152"/>
        <end position="179"/>
    </location>
</feature>
<dbReference type="AlphaFoldDB" id="A0A8T2X7G3"/>
<feature type="region of interest" description="Disordered" evidence="8">
    <location>
        <begin position="778"/>
        <end position="802"/>
    </location>
</feature>
<dbReference type="Pfam" id="PF00072">
    <property type="entry name" value="Response_reg"/>
    <property type="match status" value="1"/>
</dbReference>
<evidence type="ECO:0000256" key="3">
    <source>
        <dbReference type="ARBA" id="ARBA00012438"/>
    </source>
</evidence>
<evidence type="ECO:0000313" key="12">
    <source>
        <dbReference type="EMBL" id="KAH8489078.1"/>
    </source>
</evidence>
<dbReference type="CDD" id="cd17546">
    <property type="entry name" value="REC_hyHK_CKI1_RcsC-like"/>
    <property type="match status" value="1"/>
</dbReference>
<dbReference type="Pfam" id="PF00512">
    <property type="entry name" value="HisKA"/>
    <property type="match status" value="1"/>
</dbReference>
<feature type="region of interest" description="Disordered" evidence="8">
    <location>
        <begin position="933"/>
        <end position="1020"/>
    </location>
</feature>
<feature type="compositionally biased region" description="Polar residues" evidence="8">
    <location>
        <begin position="954"/>
        <end position="972"/>
    </location>
</feature>
<evidence type="ECO:0000259" key="10">
    <source>
        <dbReference type="PROSITE" id="PS50109"/>
    </source>
</evidence>
<dbReference type="InterPro" id="IPR003661">
    <property type="entry name" value="HisK_dim/P_dom"/>
</dbReference>
<dbReference type="SMART" id="SM00388">
    <property type="entry name" value="HisKA"/>
    <property type="match status" value="1"/>
</dbReference>
<feature type="compositionally biased region" description="Basic and acidic residues" evidence="8">
    <location>
        <begin position="973"/>
        <end position="991"/>
    </location>
</feature>
<dbReference type="Gene3D" id="1.10.287.130">
    <property type="match status" value="1"/>
</dbReference>
<dbReference type="SUPFAM" id="SSF55874">
    <property type="entry name" value="ATPase domain of HSP90 chaperone/DNA topoisomerase II/histidine kinase"/>
    <property type="match status" value="1"/>
</dbReference>
<dbReference type="InterPro" id="IPR005467">
    <property type="entry name" value="His_kinase_dom"/>
</dbReference>
<evidence type="ECO:0000256" key="8">
    <source>
        <dbReference type="SAM" id="MobiDB-lite"/>
    </source>
</evidence>
<name>A0A8T2X7G3_POPDE</name>
<keyword evidence="9" id="KW-0812">Transmembrane</keyword>
<evidence type="ECO:0000256" key="9">
    <source>
        <dbReference type="SAM" id="Phobius"/>
    </source>
</evidence>
<evidence type="ECO:0000256" key="2">
    <source>
        <dbReference type="ARBA" id="ARBA00004477"/>
    </source>
</evidence>
<keyword evidence="6" id="KW-0675">Receptor</keyword>
<sequence>MGKSNGSGALPRSYSQWIKDREDEEKVGNEGGESKEFISALFDYIYKLNPMKLSSLIASRPVLIFIILAIGVLLLPCVVVPWWYNMIKQMKKHMDFNAHVVQSGLLSEIENIAKYLHPINSSAINLARVMSSSINGSKLSSYDVENKVAPSLFQAFSIIPFISQISYIGLGGLFFSYYYEGNQTFAMYSNSTASNVRNFSWYRQPVDSDTGRVYGDAVKSLPFITTNASWIEQALNSSQGYASFERGWNGAQDPLFLNTVSLHGQGALSLGFSAKALTSFFNNVELYGGSLYLATQSGKVLVGGLPNTQTVIKENSVSLHMTKLNGDQIDHVGNVSCMPNNGKLEDSVLYLGEAKYRVFCSRVEIVGVQSVYALAFPYNGLASSVNRSIKISLILFIIMIVAIFVSIVSFILLVVRSARREMHLCSALIKQMEATQQAERKSMNKSLAFATASHDIRAALAGITGLIEICYAEVRAGSELDTNLRQMDGCTKDLVGLLNSILDTSKIEAGKMQLEEEEFDLAKLLEDAVDLYHPVGMKKGVDVVLDPYDGSILKHCRVKGDRGKLKQVLCNLLSNAVKFTFEGHVSVRAWTQKPSLENKIIASNQNGKGIPREKQKSVFENFVQVKETALGQGGTGLGLGIVQSLVRLMGGEIGIVNKENSETGTCFKFNVFLDICEIPSTDNKNAEVEIEGDSMPDGEHNYSELTIRTPSPGLVIRTPSPRLSILGSSPKIEGSHVVLLIQNEERLRSSQKYIERLGIKVSSVKEWEHLHSTLKRIKARHNVSPHSSSGKSDLGSRSDHFKSRSMKDVPLSYMDGIDQKPSASRSGNLRGAPGFVLLVIDAGAGPFQELCRVVAEFKRDLHSSCCKVVWLDKPTSRSINLRSFEQDLIDPRDDILLKPFHGSRLYQVIRLLPEFGGHGLISRSKRGSTIQATNALKDPGSSSSTHSQRTKSKVPSTCENSFQQVDSQAEGSSKNEKNRKNPLLDDPDNSHVRSKSRQSPIERLPVRSSEIQEVCGNPSKDKSLSGLKFLVADDNEISRRVTRHILKGHGATVEVCENGEEALQLVRIGLHNQREHSHSIVLPYDYILMDCEMPKMDGCEATRQIRKEEKFYGVHIPILAFSADNSGGEGKKMEEAGTDGRVNKKINMGQLEETIRNIQRKRMHL</sequence>
<reference evidence="12" key="1">
    <citation type="journal article" date="2021" name="J. Hered.">
        <title>Genome Assembly of Salicaceae Populus deltoides (Eastern Cottonwood) I-69 Based on Nanopore Sequencing and Hi-C Technologies.</title>
        <authorList>
            <person name="Bai S."/>
            <person name="Wu H."/>
            <person name="Zhang J."/>
            <person name="Pan Z."/>
            <person name="Zhao W."/>
            <person name="Li Z."/>
            <person name="Tong C."/>
        </authorList>
    </citation>
    <scope>NUCLEOTIDE SEQUENCE</scope>
    <source>
        <tissue evidence="12">Leaf</tissue>
    </source>
</reference>
<feature type="domain" description="Response regulatory" evidence="11">
    <location>
        <begin position="1028"/>
        <end position="1159"/>
    </location>
</feature>
<dbReference type="Proteomes" id="UP000807159">
    <property type="component" value="Chromosome 14"/>
</dbReference>
<dbReference type="Gene3D" id="3.40.50.2300">
    <property type="match status" value="1"/>
</dbReference>
<accession>A0A8T2X7G3</accession>
<evidence type="ECO:0000256" key="7">
    <source>
        <dbReference type="PROSITE-ProRule" id="PRU00169"/>
    </source>
</evidence>
<evidence type="ECO:0000256" key="6">
    <source>
        <dbReference type="ARBA" id="ARBA00023170"/>
    </source>
</evidence>
<evidence type="ECO:0000256" key="1">
    <source>
        <dbReference type="ARBA" id="ARBA00000085"/>
    </source>
</evidence>
<protein>
    <recommendedName>
        <fullName evidence="3">histidine kinase</fullName>
        <ecNumber evidence="3">2.7.13.3</ecNumber>
    </recommendedName>
</protein>
<comment type="catalytic activity">
    <reaction evidence="1">
        <text>ATP + protein L-histidine = ADP + protein N-phospho-L-histidine.</text>
        <dbReference type="EC" id="2.7.13.3"/>
    </reaction>
</comment>
<evidence type="ECO:0000256" key="5">
    <source>
        <dbReference type="ARBA" id="ARBA00022824"/>
    </source>
</evidence>
<dbReference type="InterPro" id="IPR036890">
    <property type="entry name" value="HATPase_C_sf"/>
</dbReference>
<dbReference type="PROSITE" id="PS50110">
    <property type="entry name" value="RESPONSE_REGULATORY"/>
    <property type="match status" value="1"/>
</dbReference>
<dbReference type="PRINTS" id="PR00344">
    <property type="entry name" value="BCTRLSENSOR"/>
</dbReference>
<dbReference type="SMART" id="SM00387">
    <property type="entry name" value="HATPase_c"/>
    <property type="match status" value="1"/>
</dbReference>
<dbReference type="GO" id="GO:0000155">
    <property type="term" value="F:phosphorelay sensor kinase activity"/>
    <property type="evidence" value="ECO:0007669"/>
    <property type="project" value="InterPro"/>
</dbReference>
<feature type="domain" description="Histidine kinase" evidence="10">
    <location>
        <begin position="451"/>
        <end position="675"/>
    </location>
</feature>
<dbReference type="InterPro" id="IPR036097">
    <property type="entry name" value="HisK_dim/P_sf"/>
</dbReference>
<dbReference type="InterPro" id="IPR004358">
    <property type="entry name" value="Sig_transdc_His_kin-like_C"/>
</dbReference>
<comment type="caution">
    <text evidence="12">The sequence shown here is derived from an EMBL/GenBank/DDBJ whole genome shotgun (WGS) entry which is preliminary data.</text>
</comment>
<dbReference type="EMBL" id="JACEGQ020000014">
    <property type="protein sequence ID" value="KAH8489078.1"/>
    <property type="molecule type" value="Genomic_DNA"/>
</dbReference>
<keyword evidence="5" id="KW-0256">Endoplasmic reticulum</keyword>
<evidence type="ECO:0000259" key="11">
    <source>
        <dbReference type="PROSITE" id="PS50110"/>
    </source>
</evidence>
<keyword evidence="4 7" id="KW-0597">Phosphoprotein</keyword>
<evidence type="ECO:0000256" key="4">
    <source>
        <dbReference type="ARBA" id="ARBA00022553"/>
    </source>
</evidence>
<dbReference type="InterPro" id="IPR011006">
    <property type="entry name" value="CheY-like_superfamily"/>
</dbReference>
<dbReference type="InterPro" id="IPR001789">
    <property type="entry name" value="Sig_transdc_resp-reg_receiver"/>
</dbReference>
<dbReference type="SUPFAM" id="SSF47384">
    <property type="entry name" value="Homodimeric domain of signal transducing histidine kinase"/>
    <property type="match status" value="1"/>
</dbReference>
<evidence type="ECO:0000313" key="13">
    <source>
        <dbReference type="Proteomes" id="UP000807159"/>
    </source>
</evidence>
<dbReference type="SMART" id="SM00448">
    <property type="entry name" value="REC"/>
    <property type="match status" value="1"/>
</dbReference>
<organism evidence="12 13">
    <name type="scientific">Populus deltoides</name>
    <name type="common">Eastern poplar</name>
    <name type="synonym">Eastern cottonwood</name>
    <dbReference type="NCBI Taxonomy" id="3696"/>
    <lineage>
        <taxon>Eukaryota</taxon>
        <taxon>Viridiplantae</taxon>
        <taxon>Streptophyta</taxon>
        <taxon>Embryophyta</taxon>
        <taxon>Tracheophyta</taxon>
        <taxon>Spermatophyta</taxon>
        <taxon>Magnoliopsida</taxon>
        <taxon>eudicotyledons</taxon>
        <taxon>Gunneridae</taxon>
        <taxon>Pentapetalae</taxon>
        <taxon>rosids</taxon>
        <taxon>fabids</taxon>
        <taxon>Malpighiales</taxon>
        <taxon>Salicaceae</taxon>
        <taxon>Saliceae</taxon>
        <taxon>Populus</taxon>
    </lineage>
</organism>
<keyword evidence="9" id="KW-1133">Transmembrane helix</keyword>
<dbReference type="InterPro" id="IPR003594">
    <property type="entry name" value="HATPase_dom"/>
</dbReference>
<dbReference type="PANTHER" id="PTHR43719:SF75">
    <property type="entry name" value="HISTIDINE KINASE CKI1"/>
    <property type="match status" value="1"/>
</dbReference>
<feature type="transmembrane region" description="Helical" evidence="9">
    <location>
        <begin position="393"/>
        <end position="415"/>
    </location>
</feature>
<comment type="subcellular location">
    <subcellularLocation>
        <location evidence="2">Endoplasmic reticulum membrane</location>
        <topology evidence="2">Multi-pass membrane protein</topology>
    </subcellularLocation>
</comment>